<sequence length="155" mass="17405">MTLSRTRHFHVQVKVKVFDLTMVWDTGSTQSIISSANWEKIGKPELKPTQIVIRDTSNKILPLTGQCKISCEYNEQKAKVPVLVYSGQNNALKGTNWFPQFGFNFNKIFEKITFNQTAKAKPIRSVSSTEEALVPDNISVPGPDVKEFQETKATG</sequence>
<proteinExistence type="predicted"/>
<dbReference type="AlphaFoldDB" id="E9GUQ7"/>
<dbReference type="OrthoDB" id="10069580at2759"/>
<dbReference type="InterPro" id="IPR021109">
    <property type="entry name" value="Peptidase_aspartic_dom_sf"/>
</dbReference>
<dbReference type="EMBL" id="GL732566">
    <property type="protein sequence ID" value="EFX76775.1"/>
    <property type="molecule type" value="Genomic_DNA"/>
</dbReference>
<evidence type="ECO:0000313" key="1">
    <source>
        <dbReference type="EMBL" id="EFX76775.1"/>
    </source>
</evidence>
<dbReference type="SUPFAM" id="SSF50630">
    <property type="entry name" value="Acid proteases"/>
    <property type="match status" value="1"/>
</dbReference>
<dbReference type="HOGENOM" id="CLU_1697320_0_0_1"/>
<organism evidence="1 2">
    <name type="scientific">Daphnia pulex</name>
    <name type="common">Water flea</name>
    <dbReference type="NCBI Taxonomy" id="6669"/>
    <lineage>
        <taxon>Eukaryota</taxon>
        <taxon>Metazoa</taxon>
        <taxon>Ecdysozoa</taxon>
        <taxon>Arthropoda</taxon>
        <taxon>Crustacea</taxon>
        <taxon>Branchiopoda</taxon>
        <taxon>Diplostraca</taxon>
        <taxon>Cladocera</taxon>
        <taxon>Anomopoda</taxon>
        <taxon>Daphniidae</taxon>
        <taxon>Daphnia</taxon>
    </lineage>
</organism>
<keyword evidence="2" id="KW-1185">Reference proteome</keyword>
<dbReference type="PANTHER" id="PTHR36943:SF1">
    <property type="entry name" value="CCHC-TYPE DOMAIN-CONTAINING PROTEIN"/>
    <property type="match status" value="1"/>
</dbReference>
<evidence type="ECO:0008006" key="3">
    <source>
        <dbReference type="Google" id="ProtNLM"/>
    </source>
</evidence>
<name>E9GUQ7_DAPPU</name>
<accession>E9GUQ7</accession>
<dbReference type="PhylomeDB" id="E9GUQ7"/>
<evidence type="ECO:0000313" key="2">
    <source>
        <dbReference type="Proteomes" id="UP000000305"/>
    </source>
</evidence>
<dbReference type="KEGG" id="dpx:DAPPUDRAFT_321966"/>
<gene>
    <name evidence="1" type="ORF">DAPPUDRAFT_321966</name>
</gene>
<dbReference type="InParanoid" id="E9GUQ7"/>
<protein>
    <recommendedName>
        <fullName evidence="3">Peptidase A2 domain-containing protein</fullName>
    </recommendedName>
</protein>
<dbReference type="Gene3D" id="2.40.70.10">
    <property type="entry name" value="Acid Proteases"/>
    <property type="match status" value="1"/>
</dbReference>
<reference evidence="1 2" key="1">
    <citation type="journal article" date="2011" name="Science">
        <title>The ecoresponsive genome of Daphnia pulex.</title>
        <authorList>
            <person name="Colbourne J.K."/>
            <person name="Pfrender M.E."/>
            <person name="Gilbert D."/>
            <person name="Thomas W.K."/>
            <person name="Tucker A."/>
            <person name="Oakley T.H."/>
            <person name="Tokishita S."/>
            <person name="Aerts A."/>
            <person name="Arnold G.J."/>
            <person name="Basu M.K."/>
            <person name="Bauer D.J."/>
            <person name="Caceres C.E."/>
            <person name="Carmel L."/>
            <person name="Casola C."/>
            <person name="Choi J.H."/>
            <person name="Detter J.C."/>
            <person name="Dong Q."/>
            <person name="Dusheyko S."/>
            <person name="Eads B.D."/>
            <person name="Frohlich T."/>
            <person name="Geiler-Samerotte K.A."/>
            <person name="Gerlach D."/>
            <person name="Hatcher P."/>
            <person name="Jogdeo S."/>
            <person name="Krijgsveld J."/>
            <person name="Kriventseva E.V."/>
            <person name="Kultz D."/>
            <person name="Laforsch C."/>
            <person name="Lindquist E."/>
            <person name="Lopez J."/>
            <person name="Manak J.R."/>
            <person name="Muller J."/>
            <person name="Pangilinan J."/>
            <person name="Patwardhan R.P."/>
            <person name="Pitluck S."/>
            <person name="Pritham E.J."/>
            <person name="Rechtsteiner A."/>
            <person name="Rho M."/>
            <person name="Rogozin I.B."/>
            <person name="Sakarya O."/>
            <person name="Salamov A."/>
            <person name="Schaack S."/>
            <person name="Shapiro H."/>
            <person name="Shiga Y."/>
            <person name="Skalitzky C."/>
            <person name="Smith Z."/>
            <person name="Souvorov A."/>
            <person name="Sung W."/>
            <person name="Tang Z."/>
            <person name="Tsuchiya D."/>
            <person name="Tu H."/>
            <person name="Vos H."/>
            <person name="Wang M."/>
            <person name="Wolf Y.I."/>
            <person name="Yamagata H."/>
            <person name="Yamada T."/>
            <person name="Ye Y."/>
            <person name="Shaw J.R."/>
            <person name="Andrews J."/>
            <person name="Crease T.J."/>
            <person name="Tang H."/>
            <person name="Lucas S.M."/>
            <person name="Robertson H.M."/>
            <person name="Bork P."/>
            <person name="Koonin E.V."/>
            <person name="Zdobnov E.M."/>
            <person name="Grigoriev I.V."/>
            <person name="Lynch M."/>
            <person name="Boore J.L."/>
        </authorList>
    </citation>
    <scope>NUCLEOTIDE SEQUENCE [LARGE SCALE GENOMIC DNA]</scope>
</reference>
<dbReference type="Proteomes" id="UP000000305">
    <property type="component" value="Unassembled WGS sequence"/>
</dbReference>
<dbReference type="PANTHER" id="PTHR36943">
    <property type="entry name" value="CCHC-TYPE DOMAIN-CONTAINING PROTEIN"/>
    <property type="match status" value="1"/>
</dbReference>